<comment type="caution">
    <text evidence="2">Once thought to be involved in copper homeostasis, experiments in E.coli have shown this is not the case.</text>
</comment>
<protein>
    <recommendedName>
        <fullName evidence="2">PF03932 family protein CutC</fullName>
    </recommendedName>
</protein>
<reference evidence="3 4" key="1">
    <citation type="submission" date="2020-08" db="EMBL/GenBank/DDBJ databases">
        <title>Genomic Encyclopedia of Type Strains, Phase IV (KMG-IV): sequencing the most valuable type-strain genomes for metagenomic binning, comparative biology and taxonomic classification.</title>
        <authorList>
            <person name="Goeker M."/>
        </authorList>
    </citation>
    <scope>NUCLEOTIDE SEQUENCE [LARGE SCALE GENOMIC DNA]</scope>
    <source>
        <strain evidence="3 4">DSM 100211</strain>
    </source>
</reference>
<dbReference type="GO" id="GO:0005737">
    <property type="term" value="C:cytoplasm"/>
    <property type="evidence" value="ECO:0007669"/>
    <property type="project" value="UniProtKB-SubCell"/>
</dbReference>
<dbReference type="InterPro" id="IPR036822">
    <property type="entry name" value="CutC-like_dom_sf"/>
</dbReference>
<evidence type="ECO:0000313" key="4">
    <source>
        <dbReference type="Proteomes" id="UP000574761"/>
    </source>
</evidence>
<dbReference type="SUPFAM" id="SSF110395">
    <property type="entry name" value="CutC-like"/>
    <property type="match status" value="1"/>
</dbReference>
<comment type="caution">
    <text evidence="3">The sequence shown here is derived from an EMBL/GenBank/DDBJ whole genome shotgun (WGS) entry which is preliminary data.</text>
</comment>
<dbReference type="Proteomes" id="UP000574761">
    <property type="component" value="Unassembled WGS sequence"/>
</dbReference>
<accession>A0A7W6GGV8</accession>
<dbReference type="Gene3D" id="3.20.20.380">
    <property type="entry name" value="Copper homeostasis (CutC) domain"/>
    <property type="match status" value="1"/>
</dbReference>
<dbReference type="EMBL" id="JACIEE010000001">
    <property type="protein sequence ID" value="MBB3975316.1"/>
    <property type="molecule type" value="Genomic_DNA"/>
</dbReference>
<proteinExistence type="inferred from homology"/>
<dbReference type="AlphaFoldDB" id="A0A7W6GGV8"/>
<sequence>MAAPLIELCVEGIDGFLAAQEAGADRVELCASLMEGGLTPSLATVRAAVKAARIPVHVIIRPRGGDFLYSQAEFETMREDISALRAEGVAGVVIGCLTPDGRIDEARTKELVAAARPMSVTCHRAFDMTEDAEDALEALIRCGVDRVLTSGQRDTALEGIDILRQAVAQAGDRIVIMGCGALDAGNIKAVRDGAGLKEMHFAALKTVPSGMRFRNPHVGMGGTEKDREYELTLTDPESVRATIAAAKAP</sequence>
<evidence type="ECO:0000313" key="3">
    <source>
        <dbReference type="EMBL" id="MBB3975316.1"/>
    </source>
</evidence>
<keyword evidence="4" id="KW-1185">Reference proteome</keyword>
<dbReference type="HAMAP" id="MF_00795">
    <property type="entry name" value="CutC"/>
    <property type="match status" value="1"/>
</dbReference>
<name>A0A7W6GGV8_9HYPH</name>
<dbReference type="InterPro" id="IPR005627">
    <property type="entry name" value="CutC-like"/>
</dbReference>
<gene>
    <name evidence="2" type="primary">cutC</name>
    <name evidence="3" type="ORF">GGQ64_000492</name>
</gene>
<dbReference type="PANTHER" id="PTHR12598">
    <property type="entry name" value="COPPER HOMEOSTASIS PROTEIN CUTC"/>
    <property type="match status" value="1"/>
</dbReference>
<dbReference type="FunFam" id="3.20.20.380:FF:000001">
    <property type="entry name" value="Copper homeostasis protein CutC"/>
    <property type="match status" value="1"/>
</dbReference>
<dbReference type="RefSeq" id="WP_183798493.1">
    <property type="nucleotide sequence ID" value="NZ_JACIEE010000001.1"/>
</dbReference>
<dbReference type="PANTHER" id="PTHR12598:SF0">
    <property type="entry name" value="COPPER HOMEOSTASIS PROTEIN CUTC HOMOLOG"/>
    <property type="match status" value="1"/>
</dbReference>
<comment type="similarity">
    <text evidence="1 2">Belongs to the CutC family.</text>
</comment>
<evidence type="ECO:0000256" key="2">
    <source>
        <dbReference type="HAMAP-Rule" id="MF_00795"/>
    </source>
</evidence>
<keyword evidence="2" id="KW-0963">Cytoplasm</keyword>
<comment type="subcellular location">
    <subcellularLocation>
        <location evidence="2">Cytoplasm</location>
    </subcellularLocation>
</comment>
<dbReference type="Pfam" id="PF03932">
    <property type="entry name" value="CutC"/>
    <property type="match status" value="1"/>
</dbReference>
<organism evidence="3 4">
    <name type="scientific">Mycoplana azooxidifex</name>
    <dbReference type="NCBI Taxonomy" id="1636188"/>
    <lineage>
        <taxon>Bacteria</taxon>
        <taxon>Pseudomonadati</taxon>
        <taxon>Pseudomonadota</taxon>
        <taxon>Alphaproteobacteria</taxon>
        <taxon>Hyphomicrobiales</taxon>
        <taxon>Rhizobiaceae</taxon>
        <taxon>Mycoplana</taxon>
    </lineage>
</organism>
<dbReference type="GO" id="GO:0005507">
    <property type="term" value="F:copper ion binding"/>
    <property type="evidence" value="ECO:0007669"/>
    <property type="project" value="TreeGrafter"/>
</dbReference>
<evidence type="ECO:0000256" key="1">
    <source>
        <dbReference type="ARBA" id="ARBA00007768"/>
    </source>
</evidence>